<accession>A0A173ZPN6</accession>
<dbReference type="RefSeq" id="WP_055161679.1">
    <property type="nucleotide sequence ID" value="NZ_CABIWZ010000007.1"/>
</dbReference>
<organism evidence="1 2">
    <name type="scientific">Mitsuokella jalaludinii</name>
    <dbReference type="NCBI Taxonomy" id="187979"/>
    <lineage>
        <taxon>Bacteria</taxon>
        <taxon>Bacillati</taxon>
        <taxon>Bacillota</taxon>
        <taxon>Negativicutes</taxon>
        <taxon>Selenomonadales</taxon>
        <taxon>Selenomonadaceae</taxon>
        <taxon>Mitsuokella</taxon>
    </lineage>
</organism>
<dbReference type="OrthoDB" id="1669180at2"/>
<dbReference type="Proteomes" id="UP000095546">
    <property type="component" value="Unassembled WGS sequence"/>
</dbReference>
<dbReference type="STRING" id="187979.ERS852385_01338"/>
<sequence>MAEMATKARAFQDFLDAKEIKAFVSETIENDPEETTVFRSHVEVDGQQLPLLVLLDRSIFSMIRVQISPKCKTEENELAVLKLANDLNLKYKPFKLYFDGEGSLILDICMITPDEKAEEIGDMVYGMFNVMITFLNENYRTMMKTIW</sequence>
<proteinExistence type="predicted"/>
<evidence type="ECO:0008006" key="3">
    <source>
        <dbReference type="Google" id="ProtNLM"/>
    </source>
</evidence>
<reference evidence="1 2" key="1">
    <citation type="submission" date="2015-09" db="EMBL/GenBank/DDBJ databases">
        <authorList>
            <consortium name="Pathogen Informatics"/>
        </authorList>
    </citation>
    <scope>NUCLEOTIDE SEQUENCE [LARGE SCALE GENOMIC DNA]</scope>
    <source>
        <strain evidence="1 2">2789STDY5608828</strain>
    </source>
</reference>
<dbReference type="EMBL" id="CYYU01000007">
    <property type="protein sequence ID" value="CUN77188.1"/>
    <property type="molecule type" value="Genomic_DNA"/>
</dbReference>
<evidence type="ECO:0000313" key="2">
    <source>
        <dbReference type="Proteomes" id="UP000095546"/>
    </source>
</evidence>
<evidence type="ECO:0000313" key="1">
    <source>
        <dbReference type="EMBL" id="CUN77188.1"/>
    </source>
</evidence>
<gene>
    <name evidence="1" type="ORF">ERS852385_01338</name>
</gene>
<name>A0A173ZPN6_9FIRM</name>
<keyword evidence="2" id="KW-1185">Reference proteome</keyword>
<dbReference type="AlphaFoldDB" id="A0A173ZPN6"/>
<protein>
    <recommendedName>
        <fullName evidence="3">Sensory transduction regulator</fullName>
    </recommendedName>
</protein>